<keyword evidence="3" id="KW-1185">Reference proteome</keyword>
<feature type="region of interest" description="Disordered" evidence="1">
    <location>
        <begin position="48"/>
        <end position="71"/>
    </location>
</feature>
<dbReference type="Proteomes" id="UP000825935">
    <property type="component" value="Chromosome 19"/>
</dbReference>
<reference evidence="2" key="1">
    <citation type="submission" date="2021-08" db="EMBL/GenBank/DDBJ databases">
        <title>WGS assembly of Ceratopteris richardii.</title>
        <authorList>
            <person name="Marchant D.B."/>
            <person name="Chen G."/>
            <person name="Jenkins J."/>
            <person name="Shu S."/>
            <person name="Leebens-Mack J."/>
            <person name="Grimwood J."/>
            <person name="Schmutz J."/>
            <person name="Soltis P."/>
            <person name="Soltis D."/>
            <person name="Chen Z.-H."/>
        </authorList>
    </citation>
    <scope>NUCLEOTIDE SEQUENCE</scope>
    <source>
        <strain evidence="2">Whitten #5841</strain>
        <tissue evidence="2">Leaf</tissue>
    </source>
</reference>
<dbReference type="AlphaFoldDB" id="A0A8T2SJY6"/>
<accession>A0A8T2SJY6</accession>
<gene>
    <name evidence="2" type="ORF">KP509_19G047600</name>
</gene>
<name>A0A8T2SJY6_CERRI</name>
<protein>
    <submittedName>
        <fullName evidence="2">Uncharacterized protein</fullName>
    </submittedName>
</protein>
<dbReference type="EMBL" id="CM035424">
    <property type="protein sequence ID" value="KAH7352476.1"/>
    <property type="molecule type" value="Genomic_DNA"/>
</dbReference>
<proteinExistence type="predicted"/>
<comment type="caution">
    <text evidence="2">The sequence shown here is derived from an EMBL/GenBank/DDBJ whole genome shotgun (WGS) entry which is preliminary data.</text>
</comment>
<evidence type="ECO:0000313" key="3">
    <source>
        <dbReference type="Proteomes" id="UP000825935"/>
    </source>
</evidence>
<evidence type="ECO:0000256" key="1">
    <source>
        <dbReference type="SAM" id="MobiDB-lite"/>
    </source>
</evidence>
<sequence length="106" mass="11969">MERCSHSKTNSTSKESSLRLLTTNCRVCLHKITKKKPKLNSKIMRTPTLQDHAHFTTDPPPPQKPTAKGINGIPATALLTTDHEKSKVQEFQFWIIPCISISEYPL</sequence>
<organism evidence="2 3">
    <name type="scientific">Ceratopteris richardii</name>
    <name type="common">Triangle waterfern</name>
    <dbReference type="NCBI Taxonomy" id="49495"/>
    <lineage>
        <taxon>Eukaryota</taxon>
        <taxon>Viridiplantae</taxon>
        <taxon>Streptophyta</taxon>
        <taxon>Embryophyta</taxon>
        <taxon>Tracheophyta</taxon>
        <taxon>Polypodiopsida</taxon>
        <taxon>Polypodiidae</taxon>
        <taxon>Polypodiales</taxon>
        <taxon>Pteridineae</taxon>
        <taxon>Pteridaceae</taxon>
        <taxon>Parkerioideae</taxon>
        <taxon>Ceratopteris</taxon>
    </lineage>
</organism>
<evidence type="ECO:0000313" key="2">
    <source>
        <dbReference type="EMBL" id="KAH7352476.1"/>
    </source>
</evidence>